<dbReference type="Proteomes" id="UP000503017">
    <property type="component" value="Chromosome"/>
</dbReference>
<sequence>MPWPEAIEWCVNRRSGRFKNELVKSLRTNDQRTAERAALPLIEEAHRLVDLARKSITDGPPAEIAPATIDALADAHTARLMRNDEALRRKGLGLDLDTGAFSPDGGGMTDGDIAAYRQSYPRSTSCRVMKLQKCAAVKRSRIINKSVEDAGIVLHPDDPAWRQLKLAFIKAQRKAVQAITARLGGEEIASPAPHESSATNNRSSELVTVEQSVGSEATSGVNQRSDAGRAEVRRAAW</sequence>
<feature type="region of interest" description="Disordered" evidence="1">
    <location>
        <begin position="187"/>
        <end position="237"/>
    </location>
</feature>
<dbReference type="EMBL" id="CP033367">
    <property type="protein sequence ID" value="QKD00664.1"/>
    <property type="molecule type" value="Genomic_DNA"/>
</dbReference>
<reference evidence="2 3" key="1">
    <citation type="submission" date="2018-10" db="EMBL/GenBank/DDBJ databases">
        <authorList>
            <person name="Perry B.J."/>
            <person name="Sullivan J.T."/>
            <person name="Murphy R.J.T."/>
            <person name="Ramsay J.P."/>
            <person name="Ronson C.W."/>
        </authorList>
    </citation>
    <scope>NUCLEOTIDE SEQUENCE [LARGE SCALE GENOMIC DNA]</scope>
    <source>
        <strain evidence="2 3">R88b</strain>
    </source>
</reference>
<protein>
    <submittedName>
        <fullName evidence="2">Uncharacterized protein</fullName>
    </submittedName>
</protein>
<accession>A0A6M7WL80</accession>
<feature type="compositionally biased region" description="Basic and acidic residues" evidence="1">
    <location>
        <begin position="226"/>
        <end position="237"/>
    </location>
</feature>
<evidence type="ECO:0000256" key="1">
    <source>
        <dbReference type="SAM" id="MobiDB-lite"/>
    </source>
</evidence>
<evidence type="ECO:0000313" key="3">
    <source>
        <dbReference type="Proteomes" id="UP000503017"/>
    </source>
</evidence>
<gene>
    <name evidence="2" type="ORF">EB235_03530</name>
</gene>
<feature type="compositionally biased region" description="Polar residues" evidence="1">
    <location>
        <begin position="196"/>
        <end position="225"/>
    </location>
</feature>
<dbReference type="AlphaFoldDB" id="A0A6M7WL80"/>
<organism evidence="2 3">
    <name type="scientific">Mesorhizobium loti R88b</name>
    <dbReference type="NCBI Taxonomy" id="935548"/>
    <lineage>
        <taxon>Bacteria</taxon>
        <taxon>Pseudomonadati</taxon>
        <taxon>Pseudomonadota</taxon>
        <taxon>Alphaproteobacteria</taxon>
        <taxon>Hyphomicrobiales</taxon>
        <taxon>Phyllobacteriaceae</taxon>
        <taxon>Mesorhizobium</taxon>
    </lineage>
</organism>
<proteinExistence type="predicted"/>
<name>A0A6M7WL80_RHILI</name>
<evidence type="ECO:0000313" key="2">
    <source>
        <dbReference type="EMBL" id="QKD00664.1"/>
    </source>
</evidence>